<evidence type="ECO:0000313" key="5">
    <source>
        <dbReference type="EMBL" id="EKC28631.1"/>
    </source>
</evidence>
<accession>K1R446</accession>
<name>K1R446_MAGGI</name>
<comment type="similarity">
    <text evidence="1">Belongs to the TRAFAC class TrmE-Era-EngA-EngB-Septin-like GTPase superfamily. AIG1/Toc34/Toc159-like paraseptin GTPase family. IAN subfamily.</text>
</comment>
<protein>
    <submittedName>
        <fullName evidence="5">GTPase IMAP family member 7</fullName>
    </submittedName>
</protein>
<evidence type="ECO:0000259" key="4">
    <source>
        <dbReference type="Pfam" id="PF04548"/>
    </source>
</evidence>
<dbReference type="InterPro" id="IPR027417">
    <property type="entry name" value="P-loop_NTPase"/>
</dbReference>
<evidence type="ECO:0000256" key="2">
    <source>
        <dbReference type="ARBA" id="ARBA00022741"/>
    </source>
</evidence>
<feature type="domain" description="AIG1-type G" evidence="4">
    <location>
        <begin position="3"/>
        <end position="75"/>
    </location>
</feature>
<dbReference type="PANTHER" id="PTHR10903">
    <property type="entry name" value="GTPASE, IMAP FAMILY MEMBER-RELATED"/>
    <property type="match status" value="1"/>
</dbReference>
<evidence type="ECO:0000256" key="3">
    <source>
        <dbReference type="ARBA" id="ARBA00023134"/>
    </source>
</evidence>
<dbReference type="Gene3D" id="3.40.50.300">
    <property type="entry name" value="P-loop containing nucleotide triphosphate hydrolases"/>
    <property type="match status" value="1"/>
</dbReference>
<dbReference type="Pfam" id="PF04548">
    <property type="entry name" value="AIG1"/>
    <property type="match status" value="1"/>
</dbReference>
<gene>
    <name evidence="5" type="ORF">CGI_10025148</name>
</gene>
<organism evidence="5">
    <name type="scientific">Magallana gigas</name>
    <name type="common">Pacific oyster</name>
    <name type="synonym">Crassostrea gigas</name>
    <dbReference type="NCBI Taxonomy" id="29159"/>
    <lineage>
        <taxon>Eukaryota</taxon>
        <taxon>Metazoa</taxon>
        <taxon>Spiralia</taxon>
        <taxon>Lophotrochozoa</taxon>
        <taxon>Mollusca</taxon>
        <taxon>Bivalvia</taxon>
        <taxon>Autobranchia</taxon>
        <taxon>Pteriomorphia</taxon>
        <taxon>Ostreida</taxon>
        <taxon>Ostreoidea</taxon>
        <taxon>Ostreidae</taxon>
        <taxon>Magallana</taxon>
    </lineage>
</organism>
<dbReference type="InterPro" id="IPR045058">
    <property type="entry name" value="GIMA/IAN/Toc"/>
</dbReference>
<dbReference type="InterPro" id="IPR006703">
    <property type="entry name" value="G_AIG1"/>
</dbReference>
<dbReference type="InParanoid" id="K1R446"/>
<dbReference type="GO" id="GO:0005525">
    <property type="term" value="F:GTP binding"/>
    <property type="evidence" value="ECO:0007669"/>
    <property type="project" value="UniProtKB-KW"/>
</dbReference>
<dbReference type="AlphaFoldDB" id="K1R446"/>
<dbReference type="PANTHER" id="PTHR10903:SF184">
    <property type="entry name" value="GTP-BINDING PROTEIN A"/>
    <property type="match status" value="1"/>
</dbReference>
<sequence>MTFEQHLAQVPHQLKSFIKKCGNRTLAFNNKLKSDQSDAQVKELLTMIETNVKRNGGNCYTNEAFIQAEIRVKKMEENILRKARKEAEEKLKALRESEDKTKAKAEEEDVLRKLREKEENARNIARHEIAEKGFLPRALGYIRSWLPF</sequence>
<dbReference type="EMBL" id="JH823220">
    <property type="protein sequence ID" value="EKC28631.1"/>
    <property type="molecule type" value="Genomic_DNA"/>
</dbReference>
<keyword evidence="3" id="KW-0342">GTP-binding</keyword>
<proteinExistence type="inferred from homology"/>
<evidence type="ECO:0000256" key="1">
    <source>
        <dbReference type="ARBA" id="ARBA00008535"/>
    </source>
</evidence>
<keyword evidence="2" id="KW-0547">Nucleotide-binding</keyword>
<dbReference type="HOGENOM" id="CLU_1760548_0_0_1"/>
<reference evidence="5" key="1">
    <citation type="journal article" date="2012" name="Nature">
        <title>The oyster genome reveals stress adaptation and complexity of shell formation.</title>
        <authorList>
            <person name="Zhang G."/>
            <person name="Fang X."/>
            <person name="Guo X."/>
            <person name="Li L."/>
            <person name="Luo R."/>
            <person name="Xu F."/>
            <person name="Yang P."/>
            <person name="Zhang L."/>
            <person name="Wang X."/>
            <person name="Qi H."/>
            <person name="Xiong Z."/>
            <person name="Que H."/>
            <person name="Xie Y."/>
            <person name="Holland P.W."/>
            <person name="Paps J."/>
            <person name="Zhu Y."/>
            <person name="Wu F."/>
            <person name="Chen Y."/>
            <person name="Wang J."/>
            <person name="Peng C."/>
            <person name="Meng J."/>
            <person name="Yang L."/>
            <person name="Liu J."/>
            <person name="Wen B."/>
            <person name="Zhang N."/>
            <person name="Huang Z."/>
            <person name="Zhu Q."/>
            <person name="Feng Y."/>
            <person name="Mount A."/>
            <person name="Hedgecock D."/>
            <person name="Xu Z."/>
            <person name="Liu Y."/>
            <person name="Domazet-Loso T."/>
            <person name="Du Y."/>
            <person name="Sun X."/>
            <person name="Zhang S."/>
            <person name="Liu B."/>
            <person name="Cheng P."/>
            <person name="Jiang X."/>
            <person name="Li J."/>
            <person name="Fan D."/>
            <person name="Wang W."/>
            <person name="Fu W."/>
            <person name="Wang T."/>
            <person name="Wang B."/>
            <person name="Zhang J."/>
            <person name="Peng Z."/>
            <person name="Li Y."/>
            <person name="Li N."/>
            <person name="Wang J."/>
            <person name="Chen M."/>
            <person name="He Y."/>
            <person name="Tan F."/>
            <person name="Song X."/>
            <person name="Zheng Q."/>
            <person name="Huang R."/>
            <person name="Yang H."/>
            <person name="Du X."/>
            <person name="Chen L."/>
            <person name="Yang M."/>
            <person name="Gaffney P.M."/>
            <person name="Wang S."/>
            <person name="Luo L."/>
            <person name="She Z."/>
            <person name="Ming Y."/>
            <person name="Huang W."/>
            <person name="Zhang S."/>
            <person name="Huang B."/>
            <person name="Zhang Y."/>
            <person name="Qu T."/>
            <person name="Ni P."/>
            <person name="Miao G."/>
            <person name="Wang J."/>
            <person name="Wang Q."/>
            <person name="Steinberg C.E."/>
            <person name="Wang H."/>
            <person name="Li N."/>
            <person name="Qian L."/>
            <person name="Zhang G."/>
            <person name="Li Y."/>
            <person name="Yang H."/>
            <person name="Liu X."/>
            <person name="Wang J."/>
            <person name="Yin Y."/>
            <person name="Wang J."/>
        </authorList>
    </citation>
    <scope>NUCLEOTIDE SEQUENCE [LARGE SCALE GENOMIC DNA]</scope>
    <source>
        <strain evidence="5">05x7-T-G4-1.051#20</strain>
    </source>
</reference>